<dbReference type="RefSeq" id="WP_075073553.1">
    <property type="nucleotide sequence ID" value="NZ_DF967972.1"/>
</dbReference>
<dbReference type="Proteomes" id="UP000055060">
    <property type="component" value="Unassembled WGS sequence"/>
</dbReference>
<evidence type="ECO:0000313" key="6">
    <source>
        <dbReference type="EMBL" id="GAP14282.1"/>
    </source>
</evidence>
<evidence type="ECO:0000256" key="3">
    <source>
        <dbReference type="ARBA" id="ARBA00023136"/>
    </source>
</evidence>
<evidence type="ECO:0000259" key="5">
    <source>
        <dbReference type="Pfam" id="PF03717"/>
    </source>
</evidence>
<dbReference type="InterPro" id="IPR036138">
    <property type="entry name" value="PBP_dimer_sf"/>
</dbReference>
<keyword evidence="3" id="KW-0472">Membrane</keyword>
<protein>
    <submittedName>
        <fullName evidence="6">Cell division protein FtsI/penicillin-binding protein 2</fullName>
    </submittedName>
</protein>
<dbReference type="Pfam" id="PF00905">
    <property type="entry name" value="Transpeptidase"/>
    <property type="match status" value="1"/>
</dbReference>
<proteinExistence type="inferred from homology"/>
<comment type="similarity">
    <text evidence="2">Belongs to the transpeptidase family.</text>
</comment>
<evidence type="ECO:0000313" key="7">
    <source>
        <dbReference type="Proteomes" id="UP000055060"/>
    </source>
</evidence>
<dbReference type="PANTHER" id="PTHR30627:SF1">
    <property type="entry name" value="PEPTIDOGLYCAN D,D-TRANSPEPTIDASE FTSI"/>
    <property type="match status" value="1"/>
</dbReference>
<dbReference type="PANTHER" id="PTHR30627">
    <property type="entry name" value="PEPTIDOGLYCAN D,D-TRANSPEPTIDASE"/>
    <property type="match status" value="1"/>
</dbReference>
<dbReference type="InterPro" id="IPR012338">
    <property type="entry name" value="Beta-lactam/transpept-like"/>
</dbReference>
<dbReference type="GO" id="GO:0051301">
    <property type="term" value="P:cell division"/>
    <property type="evidence" value="ECO:0007669"/>
    <property type="project" value="UniProtKB-KW"/>
</dbReference>
<evidence type="ECO:0000256" key="2">
    <source>
        <dbReference type="ARBA" id="ARBA00007171"/>
    </source>
</evidence>
<dbReference type="GO" id="GO:0071555">
    <property type="term" value="P:cell wall organization"/>
    <property type="evidence" value="ECO:0007669"/>
    <property type="project" value="TreeGrafter"/>
</dbReference>
<feature type="domain" description="Penicillin-binding protein dimerisation" evidence="5">
    <location>
        <begin position="53"/>
        <end position="209"/>
    </location>
</feature>
<gene>
    <name evidence="6" type="ORF">LARV_02048</name>
</gene>
<dbReference type="SUPFAM" id="SSF56601">
    <property type="entry name" value="beta-lactamase/transpeptidase-like"/>
    <property type="match status" value="1"/>
</dbReference>
<comment type="subcellular location">
    <subcellularLocation>
        <location evidence="1">Membrane</location>
    </subcellularLocation>
</comment>
<dbReference type="InterPro" id="IPR050515">
    <property type="entry name" value="Beta-lactam/transpept"/>
</dbReference>
<keyword evidence="6" id="KW-0131">Cell cycle</keyword>
<dbReference type="SUPFAM" id="SSF56519">
    <property type="entry name" value="Penicillin binding protein dimerisation domain"/>
    <property type="match status" value="1"/>
</dbReference>
<keyword evidence="6" id="KW-0132">Cell division</keyword>
<dbReference type="OrthoDB" id="9804124at2"/>
<evidence type="ECO:0000256" key="1">
    <source>
        <dbReference type="ARBA" id="ARBA00004370"/>
    </source>
</evidence>
<dbReference type="Pfam" id="PF03717">
    <property type="entry name" value="PBP_dimer"/>
    <property type="match status" value="1"/>
</dbReference>
<keyword evidence="7" id="KW-1185">Reference proteome</keyword>
<evidence type="ECO:0000259" key="4">
    <source>
        <dbReference type="Pfam" id="PF00905"/>
    </source>
</evidence>
<sequence>MLKYFTRLRLIGIFFALVGALILFQMVRIQTNVNAQKMSASIEKQYGTISRTIYPERGNIYDRWGHLLAGNKDVYEIGIALNEVENPETLATVLSTVLGLDYGDVLGKASLEYIEGKQSYVIVTDFVSAEKVNELEKLYDQYETDRAKVRKGQEVQSLRGLHWTGHLQRSYPEKSLASNILGFYNYKDRESATGFYGVEEKYNDLLAGNPVTISIPRDPALIEDVPDVPPGSSLVLTIDREIQAMLERVMDKAVQDSGAESGTALILDPTNGEILAMTSTPRMDLNDYWTYSDIYSDGTLFDRAISRPYEPGSVFKVLTMASALDSGTVTPETSFLDTGSILVGGYYIYNWDRGAWGPQDMTGCMQHSLNVCLSWVATQMGPTKFYNYMQAFGIGRRTNVDLAGEQFWPLTLPGDKDWYEVNLATNSFGQGVAVTPLQLAMAISSVANNQGIMYAPHVLKAYIQDGKQYNTPPVAVGSPITAQTAKTLTDMLSVSLESESSVALVPGYKIAGKTGTAEIPTSTGYLTGITNTSFVGWGPTDDPKFLVYVWLEKPTSDIWGSTVAAPVFSDIVKELVALMKLPPDDIRHQLNGQ</sequence>
<dbReference type="InterPro" id="IPR001460">
    <property type="entry name" value="PCN-bd_Tpept"/>
</dbReference>
<reference evidence="6" key="1">
    <citation type="submission" date="2015-07" db="EMBL/GenBank/DDBJ databases">
        <title>Draft Genome Sequences of Anaerolinea thermolimosa IMO-1, Bellilinea caldifistulae GOMI-1, Leptolinea tardivitalis YMTK-2, Levilinea saccharolytica KIBI-1,Longilinea arvoryzae KOME-1, Previously Described as Members of the Anaerolineaceae (Chloroflexi).</title>
        <authorList>
            <person name="Sekiguchi Y."/>
            <person name="Ohashi A."/>
            <person name="Matsuura N."/>
            <person name="Tourlousse M.D."/>
        </authorList>
    </citation>
    <scope>NUCLEOTIDE SEQUENCE [LARGE SCALE GENOMIC DNA]</scope>
    <source>
        <strain evidence="6">KOME-1</strain>
    </source>
</reference>
<feature type="domain" description="Penicillin-binding protein transpeptidase" evidence="4">
    <location>
        <begin position="262"/>
        <end position="572"/>
    </location>
</feature>
<dbReference type="STRING" id="360412.LARV_02048"/>
<dbReference type="InterPro" id="IPR005311">
    <property type="entry name" value="PBP_dimer"/>
</dbReference>
<dbReference type="GO" id="GO:0008658">
    <property type="term" value="F:penicillin binding"/>
    <property type="evidence" value="ECO:0007669"/>
    <property type="project" value="InterPro"/>
</dbReference>
<dbReference type="AlphaFoldDB" id="A0A0S7BKT1"/>
<accession>A0A0S7BKT1</accession>
<dbReference type="Gene3D" id="3.40.710.10">
    <property type="entry name" value="DD-peptidase/beta-lactamase superfamily"/>
    <property type="match status" value="1"/>
</dbReference>
<dbReference type="GO" id="GO:0005886">
    <property type="term" value="C:plasma membrane"/>
    <property type="evidence" value="ECO:0007669"/>
    <property type="project" value="TreeGrafter"/>
</dbReference>
<dbReference type="EMBL" id="DF967972">
    <property type="protein sequence ID" value="GAP14282.1"/>
    <property type="molecule type" value="Genomic_DNA"/>
</dbReference>
<name>A0A0S7BKT1_9CHLR</name>
<dbReference type="Gene3D" id="3.90.1310.10">
    <property type="entry name" value="Penicillin-binding protein 2a (Domain 2)"/>
    <property type="match status" value="1"/>
</dbReference>
<organism evidence="6">
    <name type="scientific">Longilinea arvoryzae</name>
    <dbReference type="NCBI Taxonomy" id="360412"/>
    <lineage>
        <taxon>Bacteria</taxon>
        <taxon>Bacillati</taxon>
        <taxon>Chloroflexota</taxon>
        <taxon>Anaerolineae</taxon>
        <taxon>Anaerolineales</taxon>
        <taxon>Anaerolineaceae</taxon>
        <taxon>Longilinea</taxon>
    </lineage>
</organism>